<proteinExistence type="predicted"/>
<comment type="caution">
    <text evidence="1">The sequence shown here is derived from an EMBL/GenBank/DDBJ whole genome shotgun (WGS) entry which is preliminary data.</text>
</comment>
<keyword evidence="2" id="KW-1185">Reference proteome</keyword>
<dbReference type="AlphaFoldDB" id="A0AAW1P8L1"/>
<dbReference type="Pfam" id="PF14076">
    <property type="entry name" value="DUF4258"/>
    <property type="match status" value="1"/>
</dbReference>
<accession>A0AAW1P8L1</accession>
<dbReference type="InterPro" id="IPR025354">
    <property type="entry name" value="DUF4258"/>
</dbReference>
<dbReference type="EMBL" id="JALJOQ010000048">
    <property type="protein sequence ID" value="KAK9804635.1"/>
    <property type="molecule type" value="Genomic_DNA"/>
</dbReference>
<sequence>MPTYRWSEEALKRAAQRSISHADVYTVLAASDTQVVPGTNDNTEVYQQLHSNGRRLLRIVVARQPDPQNRTVIVTLYDTTKVAKYWQTSND</sequence>
<reference evidence="1 2" key="1">
    <citation type="journal article" date="2024" name="Nat. Commun.">
        <title>Phylogenomics reveals the evolutionary origins of lichenization in chlorophyte algae.</title>
        <authorList>
            <person name="Puginier C."/>
            <person name="Libourel C."/>
            <person name="Otte J."/>
            <person name="Skaloud P."/>
            <person name="Haon M."/>
            <person name="Grisel S."/>
            <person name="Petersen M."/>
            <person name="Berrin J.G."/>
            <person name="Delaux P.M."/>
            <person name="Dal Grande F."/>
            <person name="Keller J."/>
        </authorList>
    </citation>
    <scope>NUCLEOTIDE SEQUENCE [LARGE SCALE GENOMIC DNA]</scope>
    <source>
        <strain evidence="1 2">SAG 2036</strain>
    </source>
</reference>
<evidence type="ECO:0000313" key="2">
    <source>
        <dbReference type="Proteomes" id="UP001465755"/>
    </source>
</evidence>
<evidence type="ECO:0008006" key="3">
    <source>
        <dbReference type="Google" id="ProtNLM"/>
    </source>
</evidence>
<gene>
    <name evidence="1" type="ORF">WJX73_001652</name>
</gene>
<protein>
    <recommendedName>
        <fullName evidence="3">DUF4258 domain-containing protein</fullName>
    </recommendedName>
</protein>
<name>A0AAW1P8L1_9CHLO</name>
<organism evidence="1 2">
    <name type="scientific">Symbiochloris irregularis</name>
    <dbReference type="NCBI Taxonomy" id="706552"/>
    <lineage>
        <taxon>Eukaryota</taxon>
        <taxon>Viridiplantae</taxon>
        <taxon>Chlorophyta</taxon>
        <taxon>core chlorophytes</taxon>
        <taxon>Trebouxiophyceae</taxon>
        <taxon>Trebouxiales</taxon>
        <taxon>Trebouxiaceae</taxon>
        <taxon>Symbiochloris</taxon>
    </lineage>
</organism>
<evidence type="ECO:0000313" key="1">
    <source>
        <dbReference type="EMBL" id="KAK9804635.1"/>
    </source>
</evidence>
<dbReference type="Proteomes" id="UP001465755">
    <property type="component" value="Unassembled WGS sequence"/>
</dbReference>